<dbReference type="PRINTS" id="PR00946">
    <property type="entry name" value="HGSCAVENGER"/>
</dbReference>
<dbReference type="CDD" id="cd00371">
    <property type="entry name" value="HMA"/>
    <property type="match status" value="1"/>
</dbReference>
<evidence type="ECO:0000256" key="1">
    <source>
        <dbReference type="ARBA" id="ARBA00022723"/>
    </source>
</evidence>
<dbReference type="PROSITE" id="PS50846">
    <property type="entry name" value="HMA_2"/>
    <property type="match status" value="1"/>
</dbReference>
<feature type="chain" id="PRO_5021502188" evidence="2">
    <location>
        <begin position="25"/>
        <end position="120"/>
    </location>
</feature>
<dbReference type="InterPro" id="IPR006121">
    <property type="entry name" value="HMA_dom"/>
</dbReference>
<protein>
    <submittedName>
        <fullName evidence="4">Heavy-metal-associated domain-containing protein</fullName>
    </submittedName>
</protein>
<dbReference type="Proteomes" id="UP000298471">
    <property type="component" value="Unassembled WGS sequence"/>
</dbReference>
<sequence length="120" mass="12253">MFALTVSKSALLGTLITLSLATTACGQQSPKQTTPAATSAQLVGFTTATLPIEGMSCGSCVSNVKQTLKGLYGISTVAVSLEQRTATVAYDPQKVKPEQIQAAVNAKGYKAGALTTVTGK</sequence>
<comment type="caution">
    <text evidence="4">The sequence shown here is derived from an EMBL/GenBank/DDBJ whole genome shotgun (WGS) entry which is preliminary data.</text>
</comment>
<organism evidence="4 5">
    <name type="scientific">Hymenobacter metallicola</name>
    <dbReference type="NCBI Taxonomy" id="2563114"/>
    <lineage>
        <taxon>Bacteria</taxon>
        <taxon>Pseudomonadati</taxon>
        <taxon>Bacteroidota</taxon>
        <taxon>Cytophagia</taxon>
        <taxon>Cytophagales</taxon>
        <taxon>Hymenobacteraceae</taxon>
        <taxon>Hymenobacter</taxon>
    </lineage>
</organism>
<dbReference type="RefSeq" id="WP_135398541.1">
    <property type="nucleotide sequence ID" value="NZ_SRMB01000006.1"/>
</dbReference>
<evidence type="ECO:0000313" key="4">
    <source>
        <dbReference type="EMBL" id="TGE22673.1"/>
    </source>
</evidence>
<dbReference type="EMBL" id="SRMB01000006">
    <property type="protein sequence ID" value="TGE22673.1"/>
    <property type="molecule type" value="Genomic_DNA"/>
</dbReference>
<dbReference type="SUPFAM" id="SSF55008">
    <property type="entry name" value="HMA, heavy metal-associated domain"/>
    <property type="match status" value="1"/>
</dbReference>
<dbReference type="InterPro" id="IPR001802">
    <property type="entry name" value="MerP/CopZ"/>
</dbReference>
<feature type="domain" description="HMA" evidence="3">
    <location>
        <begin position="46"/>
        <end position="112"/>
    </location>
</feature>
<feature type="signal peptide" evidence="2">
    <location>
        <begin position="1"/>
        <end position="24"/>
    </location>
</feature>
<dbReference type="PROSITE" id="PS01047">
    <property type="entry name" value="HMA_1"/>
    <property type="match status" value="1"/>
</dbReference>
<dbReference type="Gene3D" id="3.30.70.100">
    <property type="match status" value="1"/>
</dbReference>
<evidence type="ECO:0000256" key="2">
    <source>
        <dbReference type="SAM" id="SignalP"/>
    </source>
</evidence>
<evidence type="ECO:0000313" key="5">
    <source>
        <dbReference type="Proteomes" id="UP000298471"/>
    </source>
</evidence>
<dbReference type="Pfam" id="PF00403">
    <property type="entry name" value="HMA"/>
    <property type="match status" value="1"/>
</dbReference>
<keyword evidence="5" id="KW-1185">Reference proteome</keyword>
<dbReference type="InterPro" id="IPR036163">
    <property type="entry name" value="HMA_dom_sf"/>
</dbReference>
<evidence type="ECO:0000259" key="3">
    <source>
        <dbReference type="PROSITE" id="PS50846"/>
    </source>
</evidence>
<reference evidence="4 5" key="1">
    <citation type="submission" date="2019-04" db="EMBL/GenBank/DDBJ databases">
        <authorList>
            <person name="Feng G."/>
            <person name="Zhang J."/>
            <person name="Zhu H."/>
        </authorList>
    </citation>
    <scope>NUCLEOTIDE SEQUENCE [LARGE SCALE GENOMIC DNA]</scope>
    <source>
        <strain evidence="4 5">9PBR-1</strain>
    </source>
</reference>
<gene>
    <name evidence="4" type="ORF">E5K02_23355</name>
</gene>
<dbReference type="GO" id="GO:0046872">
    <property type="term" value="F:metal ion binding"/>
    <property type="evidence" value="ECO:0007669"/>
    <property type="project" value="UniProtKB-KW"/>
</dbReference>
<dbReference type="PANTHER" id="PTHR46594:SF4">
    <property type="entry name" value="P-TYPE CATION-TRANSPORTING ATPASE"/>
    <property type="match status" value="1"/>
</dbReference>
<proteinExistence type="predicted"/>
<dbReference type="AlphaFoldDB" id="A0A4Z0Q0I8"/>
<keyword evidence="1" id="KW-0479">Metal-binding</keyword>
<accession>A0A4Z0Q0I8</accession>
<keyword evidence="2" id="KW-0732">Signal</keyword>
<dbReference type="OrthoDB" id="1521937at2"/>
<dbReference type="InterPro" id="IPR017969">
    <property type="entry name" value="Heavy-metal-associated_CS"/>
</dbReference>
<dbReference type="PANTHER" id="PTHR46594">
    <property type="entry name" value="P-TYPE CATION-TRANSPORTING ATPASE"/>
    <property type="match status" value="1"/>
</dbReference>
<dbReference type="FunFam" id="3.30.70.100:FF:000001">
    <property type="entry name" value="ATPase copper transporting beta"/>
    <property type="match status" value="1"/>
</dbReference>
<name>A0A4Z0Q0I8_9BACT</name>